<dbReference type="GO" id="GO:0071555">
    <property type="term" value="P:cell wall organization"/>
    <property type="evidence" value="ECO:0007669"/>
    <property type="project" value="UniProtKB-KW"/>
</dbReference>
<evidence type="ECO:0000256" key="11">
    <source>
        <dbReference type="ARBA" id="ARBA00023316"/>
    </source>
</evidence>
<name>A0A174LWJ0_9FIRM</name>
<comment type="catalytic activity">
    <reaction evidence="12">
        <text>Preferential cleavage: (Ac)2-L-Lys-D-Ala-|-D-Ala. Also transpeptidation of peptidyl-alanyl moieties that are N-acyl substituents of D-alanine.</text>
        <dbReference type="EC" id="3.4.16.4"/>
    </reaction>
</comment>
<dbReference type="SUPFAM" id="SSF69189">
    <property type="entry name" value="Penicillin-binding protein associated domain"/>
    <property type="match status" value="1"/>
</dbReference>
<dbReference type="EMBL" id="CZBE01000001">
    <property type="protein sequence ID" value="CUP25869.1"/>
    <property type="molecule type" value="Genomic_DNA"/>
</dbReference>
<dbReference type="SMART" id="SM00936">
    <property type="entry name" value="PBP5_C"/>
    <property type="match status" value="1"/>
</dbReference>
<evidence type="ECO:0000313" key="19">
    <source>
        <dbReference type="Proteomes" id="UP000095765"/>
    </source>
</evidence>
<dbReference type="PRINTS" id="PR00725">
    <property type="entry name" value="DADACBPTASE1"/>
</dbReference>
<protein>
    <recommendedName>
        <fullName evidence="4">serine-type D-Ala-D-Ala carboxypeptidase</fullName>
        <ecNumber evidence="4">3.4.16.4</ecNumber>
    </recommendedName>
</protein>
<gene>
    <name evidence="18" type="primary">dacC</name>
    <name evidence="18" type="ORF">ERS852551_00257</name>
</gene>
<dbReference type="Pfam" id="PF00768">
    <property type="entry name" value="Peptidase_S11"/>
    <property type="match status" value="1"/>
</dbReference>
<evidence type="ECO:0000256" key="12">
    <source>
        <dbReference type="ARBA" id="ARBA00034000"/>
    </source>
</evidence>
<feature type="active site" description="Acyl-ester intermediate" evidence="13">
    <location>
        <position position="72"/>
    </location>
</feature>
<evidence type="ECO:0000256" key="13">
    <source>
        <dbReference type="PIRSR" id="PIRSR618044-1"/>
    </source>
</evidence>
<keyword evidence="6" id="KW-0645">Protease</keyword>
<feature type="active site" description="Proton acceptor" evidence="13">
    <location>
        <position position="75"/>
    </location>
</feature>
<dbReference type="OrthoDB" id="9791132at2"/>
<organism evidence="18 19">
    <name type="scientific">Anaerotruncus colihominis</name>
    <dbReference type="NCBI Taxonomy" id="169435"/>
    <lineage>
        <taxon>Bacteria</taxon>
        <taxon>Bacillati</taxon>
        <taxon>Bacillota</taxon>
        <taxon>Clostridia</taxon>
        <taxon>Eubacteriales</taxon>
        <taxon>Oscillospiraceae</taxon>
        <taxon>Anaerotruncus</taxon>
    </lineage>
</organism>
<dbReference type="RefSeq" id="WP_055243806.1">
    <property type="nucleotide sequence ID" value="NZ_CABIWA010000005.1"/>
</dbReference>
<dbReference type="PANTHER" id="PTHR21581:SF6">
    <property type="entry name" value="TRAFFICKING PROTEIN PARTICLE COMPLEX SUBUNIT 12"/>
    <property type="match status" value="1"/>
</dbReference>
<evidence type="ECO:0000256" key="2">
    <source>
        <dbReference type="ARBA" id="ARBA00004752"/>
    </source>
</evidence>
<dbReference type="AlphaFoldDB" id="A0A174LWJ0"/>
<evidence type="ECO:0000256" key="1">
    <source>
        <dbReference type="ARBA" id="ARBA00003217"/>
    </source>
</evidence>
<evidence type="ECO:0000259" key="17">
    <source>
        <dbReference type="SMART" id="SM00936"/>
    </source>
</evidence>
<dbReference type="Proteomes" id="UP000095765">
    <property type="component" value="Unassembled WGS sequence"/>
</dbReference>
<evidence type="ECO:0000313" key="18">
    <source>
        <dbReference type="EMBL" id="CUP25869.1"/>
    </source>
</evidence>
<dbReference type="InterPro" id="IPR015956">
    <property type="entry name" value="Peniciliin-bd_prot_C_sf"/>
</dbReference>
<comment type="function">
    <text evidence="1">Removes C-terminal D-alanyl residues from sugar-peptide cell wall precursors.</text>
</comment>
<dbReference type="SUPFAM" id="SSF56601">
    <property type="entry name" value="beta-lactamase/transpeptidase-like"/>
    <property type="match status" value="1"/>
</dbReference>
<keyword evidence="11" id="KW-0961">Cell wall biogenesis/degradation</keyword>
<dbReference type="GO" id="GO:0006508">
    <property type="term" value="P:proteolysis"/>
    <property type="evidence" value="ECO:0007669"/>
    <property type="project" value="UniProtKB-KW"/>
</dbReference>
<evidence type="ECO:0000256" key="16">
    <source>
        <dbReference type="SAM" id="SignalP"/>
    </source>
</evidence>
<dbReference type="GeneID" id="72464177"/>
<dbReference type="EC" id="3.4.16.4" evidence="4"/>
<feature type="active site" evidence="13">
    <location>
        <position position="132"/>
    </location>
</feature>
<dbReference type="InterPro" id="IPR012338">
    <property type="entry name" value="Beta-lactam/transpept-like"/>
</dbReference>
<dbReference type="InterPro" id="IPR037167">
    <property type="entry name" value="Peptidase_S11_C_sf"/>
</dbReference>
<dbReference type="PANTHER" id="PTHR21581">
    <property type="entry name" value="D-ALANYL-D-ALANINE CARBOXYPEPTIDASE"/>
    <property type="match status" value="1"/>
</dbReference>
<evidence type="ECO:0000256" key="4">
    <source>
        <dbReference type="ARBA" id="ARBA00012448"/>
    </source>
</evidence>
<comment type="similarity">
    <text evidence="3 15">Belongs to the peptidase S11 family.</text>
</comment>
<feature type="binding site" evidence="14">
    <location>
        <position position="235"/>
    </location>
    <ligand>
        <name>substrate</name>
    </ligand>
</feature>
<dbReference type="GO" id="GO:0009252">
    <property type="term" value="P:peptidoglycan biosynthetic process"/>
    <property type="evidence" value="ECO:0007669"/>
    <property type="project" value="UniProtKB-UniPathway"/>
</dbReference>
<feature type="signal peptide" evidence="16">
    <location>
        <begin position="1"/>
        <end position="19"/>
    </location>
</feature>
<evidence type="ECO:0000256" key="15">
    <source>
        <dbReference type="RuleBase" id="RU004016"/>
    </source>
</evidence>
<keyword evidence="9" id="KW-0133">Cell shape</keyword>
<evidence type="ECO:0000256" key="10">
    <source>
        <dbReference type="ARBA" id="ARBA00022984"/>
    </source>
</evidence>
<dbReference type="Gene3D" id="3.40.710.10">
    <property type="entry name" value="DD-peptidase/beta-lactamase superfamily"/>
    <property type="match status" value="1"/>
</dbReference>
<sequence>MAKKLAAVFLAAVIMFAAAAPVFAEDEADLTALETAAAADDSLPARSAILIEQSTGRVLFEKNADEQLPPASITKVMTLLLVMEALDSGQIALGDMVTCSEHAQSMGGSQIWFKAGEQLSVDDLLKAAAISSANDASVALAEHVAGSEEAFVALMNEKAAQLGMTNTHFVNATGLDADGHLTTARDIAAMSRALLAYPKITEYSGTWMSELRGGATQLVNTNKLVRFYDGCTGLKTGTTDGAGSCLSASATRGGLSLIAVTLGSPTSAERFSAARGLLDYGFANYTRVELPPLEELAPVPVRGGVAPQVGVLSETPGYVIVRTADKDAVKQDVTLLPDVQAPVETGQLLGRVVVHIEGSKLCEYDLVAADAVDRMTAPRALSMLLRALVQL</sequence>
<evidence type="ECO:0000256" key="3">
    <source>
        <dbReference type="ARBA" id="ARBA00007164"/>
    </source>
</evidence>
<evidence type="ECO:0000256" key="5">
    <source>
        <dbReference type="ARBA" id="ARBA00022645"/>
    </source>
</evidence>
<dbReference type="Gene3D" id="2.60.410.10">
    <property type="entry name" value="D-Ala-D-Ala carboxypeptidase, C-terminal domain"/>
    <property type="match status" value="1"/>
</dbReference>
<dbReference type="Pfam" id="PF07943">
    <property type="entry name" value="PBP5_C"/>
    <property type="match status" value="1"/>
</dbReference>
<comment type="pathway">
    <text evidence="2">Cell wall biogenesis; peptidoglycan biosynthesis.</text>
</comment>
<dbReference type="InterPro" id="IPR012907">
    <property type="entry name" value="Peptidase_S11_C"/>
</dbReference>
<dbReference type="GO" id="GO:0009002">
    <property type="term" value="F:serine-type D-Ala-D-Ala carboxypeptidase activity"/>
    <property type="evidence" value="ECO:0007669"/>
    <property type="project" value="UniProtKB-EC"/>
</dbReference>
<feature type="chain" id="PRO_5038785009" description="serine-type D-Ala-D-Ala carboxypeptidase" evidence="16">
    <location>
        <begin position="20"/>
        <end position="391"/>
    </location>
</feature>
<keyword evidence="8 18" id="KW-0378">Hydrolase</keyword>
<evidence type="ECO:0000256" key="14">
    <source>
        <dbReference type="PIRSR" id="PIRSR618044-2"/>
    </source>
</evidence>
<evidence type="ECO:0000256" key="8">
    <source>
        <dbReference type="ARBA" id="ARBA00022801"/>
    </source>
</evidence>
<accession>A0A174LWJ0</accession>
<evidence type="ECO:0000256" key="7">
    <source>
        <dbReference type="ARBA" id="ARBA00022729"/>
    </source>
</evidence>
<proteinExistence type="inferred from homology"/>
<reference evidence="18 19" key="1">
    <citation type="submission" date="2015-09" db="EMBL/GenBank/DDBJ databases">
        <authorList>
            <consortium name="Pathogen Informatics"/>
        </authorList>
    </citation>
    <scope>NUCLEOTIDE SEQUENCE [LARGE SCALE GENOMIC DNA]</scope>
    <source>
        <strain evidence="18 19">2789STDY5834939</strain>
    </source>
</reference>
<dbReference type="UniPathway" id="UPA00219"/>
<evidence type="ECO:0000256" key="9">
    <source>
        <dbReference type="ARBA" id="ARBA00022960"/>
    </source>
</evidence>
<keyword evidence="7 16" id="KW-0732">Signal</keyword>
<keyword evidence="10" id="KW-0573">Peptidoglycan synthesis</keyword>
<dbReference type="InterPro" id="IPR001967">
    <property type="entry name" value="Peptidase_S11_N"/>
</dbReference>
<dbReference type="InterPro" id="IPR018044">
    <property type="entry name" value="Peptidase_S11"/>
</dbReference>
<keyword evidence="5 18" id="KW-0121">Carboxypeptidase</keyword>
<dbReference type="GO" id="GO:0008360">
    <property type="term" value="P:regulation of cell shape"/>
    <property type="evidence" value="ECO:0007669"/>
    <property type="project" value="UniProtKB-KW"/>
</dbReference>
<evidence type="ECO:0000256" key="6">
    <source>
        <dbReference type="ARBA" id="ARBA00022670"/>
    </source>
</evidence>
<feature type="domain" description="Peptidase S11 D-Ala-D-Ala carboxypeptidase A C-terminal" evidence="17">
    <location>
        <begin position="285"/>
        <end position="374"/>
    </location>
</feature>